<dbReference type="GO" id="GO:0008803">
    <property type="term" value="F:bis(5'-nucleosyl)-tetraphosphatase (symmetrical) activity"/>
    <property type="evidence" value="ECO:0007669"/>
    <property type="project" value="UniProtKB-EC"/>
</dbReference>
<proteinExistence type="predicted"/>
<evidence type="ECO:0000256" key="2">
    <source>
        <dbReference type="ARBA" id="ARBA00022723"/>
    </source>
</evidence>
<dbReference type="OrthoDB" id="9782134at2"/>
<dbReference type="InterPro" id="IPR005249">
    <property type="entry name" value="YqeK"/>
</dbReference>
<dbReference type="EMBL" id="BA000028">
    <property type="protein sequence ID" value="BAC13940.1"/>
    <property type="molecule type" value="Genomic_DNA"/>
</dbReference>
<reference evidence="8 9" key="1">
    <citation type="journal article" date="2001" name="FEMS Microbiol. Lett.">
        <title>Oceanobacillus iheyensis gen. nov., sp. nov., a deep-sea extremely halotolerant and alkaliphilic species isolated from a depth of 1050 m on the Iheya Ridge.</title>
        <authorList>
            <person name="Lu J."/>
            <person name="Nogi Y."/>
            <person name="Takami H."/>
        </authorList>
    </citation>
    <scope>NUCLEOTIDE SEQUENCE [LARGE SCALE GENOMIC DNA]</scope>
    <source>
        <strain evidence="9">DSM 14371 / CIP 107618 / JCM 11309 / KCTC 3954 / HTE831</strain>
    </source>
</reference>
<dbReference type="PANTHER" id="PTHR35795:SF1">
    <property type="entry name" value="BIS(5'-NUCLEOSYL)-TETRAPHOSPHATASE, SYMMETRICAL"/>
    <property type="match status" value="1"/>
</dbReference>
<dbReference type="InterPro" id="IPR051094">
    <property type="entry name" value="Diverse_Catalytic_Enzymes"/>
</dbReference>
<evidence type="ECO:0000259" key="7">
    <source>
        <dbReference type="PROSITE" id="PS51831"/>
    </source>
</evidence>
<sequence length="190" mass="21907">MDLDVIKQDVQAQLTEHRFAHTLRVVDTAVELSKRFNESIRNAELAAIFHDYAKYYNQSTMKQIIIETDLPNDLLNYHHELWHGPVASHIIKEKYGVETTDVLNAIKYHTTGRANMSQLEKIIFLADYIEPGRQFPGVEEVRKLAQEDLTKACWMAAKNTTMYLISKNNTIYPDSIHAYNDLRNQINGGI</sequence>
<dbReference type="SUPFAM" id="SSF109604">
    <property type="entry name" value="HD-domain/PDEase-like"/>
    <property type="match status" value="1"/>
</dbReference>
<dbReference type="PANTHER" id="PTHR35795">
    <property type="entry name" value="SLR1885 PROTEIN"/>
    <property type="match status" value="1"/>
</dbReference>
<dbReference type="InterPro" id="IPR003607">
    <property type="entry name" value="HD/PDEase_dom"/>
</dbReference>
<evidence type="ECO:0000256" key="3">
    <source>
        <dbReference type="ARBA" id="ARBA00022741"/>
    </source>
</evidence>
<dbReference type="GO" id="GO:0046872">
    <property type="term" value="F:metal ion binding"/>
    <property type="evidence" value="ECO:0007669"/>
    <property type="project" value="UniProtKB-KW"/>
</dbReference>
<dbReference type="eggNOG" id="COG1713">
    <property type="taxonomic scope" value="Bacteria"/>
</dbReference>
<keyword evidence="9" id="KW-1185">Reference proteome</keyword>
<keyword evidence="2" id="KW-0479">Metal-binding</keyword>
<keyword evidence="5" id="KW-0408">Iron</keyword>
<dbReference type="EC" id="3.6.1.41" evidence="1"/>
<evidence type="ECO:0000313" key="9">
    <source>
        <dbReference type="Proteomes" id="UP000000822"/>
    </source>
</evidence>
<dbReference type="PhylomeDB" id="Q8EPV2"/>
<dbReference type="PROSITE" id="PS51831">
    <property type="entry name" value="HD"/>
    <property type="match status" value="1"/>
</dbReference>
<keyword evidence="3" id="KW-0547">Nucleotide-binding</keyword>
<dbReference type="CDD" id="cd00077">
    <property type="entry name" value="HDc"/>
    <property type="match status" value="1"/>
</dbReference>
<dbReference type="GO" id="GO:0000166">
    <property type="term" value="F:nucleotide binding"/>
    <property type="evidence" value="ECO:0007669"/>
    <property type="project" value="UniProtKB-KW"/>
</dbReference>
<dbReference type="Pfam" id="PF01966">
    <property type="entry name" value="HD"/>
    <property type="match status" value="1"/>
</dbReference>
<evidence type="ECO:0000256" key="1">
    <source>
        <dbReference type="ARBA" id="ARBA00012506"/>
    </source>
</evidence>
<dbReference type="InterPro" id="IPR006674">
    <property type="entry name" value="HD_domain"/>
</dbReference>
<evidence type="ECO:0000256" key="6">
    <source>
        <dbReference type="ARBA" id="ARBA00049417"/>
    </source>
</evidence>
<reference evidence="8 9" key="2">
    <citation type="journal article" date="2002" name="Nucleic Acids Res.">
        <title>Genome sequence of Oceanobacillus iheyensis isolated from the Iheya Ridge and its unexpected adaptive capabilities to extreme environments.</title>
        <authorList>
            <person name="Takami H."/>
            <person name="Takaki Y."/>
            <person name="Uchiyama I."/>
        </authorList>
    </citation>
    <scope>NUCLEOTIDE SEQUENCE [LARGE SCALE GENOMIC DNA]</scope>
    <source>
        <strain evidence="9">DSM 14371 / CIP 107618 / JCM 11309 / KCTC 3954 / HTE831</strain>
    </source>
</reference>
<dbReference type="RefSeq" id="WP_011066381.1">
    <property type="nucleotide sequence ID" value="NC_004193.1"/>
</dbReference>
<evidence type="ECO:0000256" key="5">
    <source>
        <dbReference type="ARBA" id="ARBA00023004"/>
    </source>
</evidence>
<dbReference type="Proteomes" id="UP000000822">
    <property type="component" value="Chromosome"/>
</dbReference>
<dbReference type="Gene3D" id="1.10.3210.10">
    <property type="entry name" value="Hypothetical protein af1432"/>
    <property type="match status" value="1"/>
</dbReference>
<keyword evidence="4" id="KW-0378">Hydrolase</keyword>
<comment type="catalytic activity">
    <reaction evidence="6">
        <text>P(1),P(4)-bis(5'-adenosyl) tetraphosphate + H2O = 2 ADP + 2 H(+)</text>
        <dbReference type="Rhea" id="RHEA:24252"/>
        <dbReference type="ChEBI" id="CHEBI:15377"/>
        <dbReference type="ChEBI" id="CHEBI:15378"/>
        <dbReference type="ChEBI" id="CHEBI:58141"/>
        <dbReference type="ChEBI" id="CHEBI:456216"/>
        <dbReference type="EC" id="3.6.1.41"/>
    </reaction>
</comment>
<gene>
    <name evidence="8" type="ordered locus">OB1984</name>
</gene>
<protein>
    <recommendedName>
        <fullName evidence="1">bis(5'-nucleosyl)-tetraphosphatase (symmetrical)</fullName>
        <ecNumber evidence="1">3.6.1.41</ecNumber>
    </recommendedName>
</protein>
<dbReference type="STRING" id="221109.gene:10734230"/>
<dbReference type="KEGG" id="oih:OB1984"/>
<organism evidence="8 9">
    <name type="scientific">Oceanobacillus iheyensis (strain DSM 14371 / CIP 107618 / JCM 11309 / KCTC 3954 / HTE831)</name>
    <dbReference type="NCBI Taxonomy" id="221109"/>
    <lineage>
        <taxon>Bacteria</taxon>
        <taxon>Bacillati</taxon>
        <taxon>Bacillota</taxon>
        <taxon>Bacilli</taxon>
        <taxon>Bacillales</taxon>
        <taxon>Bacillaceae</taxon>
        <taxon>Oceanobacillus</taxon>
    </lineage>
</organism>
<evidence type="ECO:0000313" key="8">
    <source>
        <dbReference type="EMBL" id="BAC13940.1"/>
    </source>
</evidence>
<dbReference type="NCBIfam" id="TIGR00488">
    <property type="entry name" value="bis(5'-nucleosyl)-tetraphosphatase (symmetrical) YqeK"/>
    <property type="match status" value="1"/>
</dbReference>
<name>Q8EPV2_OCEIH</name>
<dbReference type="HOGENOM" id="CLU_089580_1_2_9"/>
<accession>Q8EPV2</accession>
<dbReference type="SMART" id="SM00471">
    <property type="entry name" value="HDc"/>
    <property type="match status" value="1"/>
</dbReference>
<evidence type="ECO:0000256" key="4">
    <source>
        <dbReference type="ARBA" id="ARBA00022801"/>
    </source>
</evidence>
<dbReference type="AlphaFoldDB" id="Q8EPV2"/>
<feature type="domain" description="HD" evidence="7">
    <location>
        <begin position="18"/>
        <end position="132"/>
    </location>
</feature>